<dbReference type="OrthoDB" id="2380563at2"/>
<dbReference type="eggNOG" id="ENOG502ZBRV">
    <property type="taxonomic scope" value="Bacteria"/>
</dbReference>
<dbReference type="EMBL" id="JNVM01000002">
    <property type="protein sequence ID" value="KEQ27628.1"/>
    <property type="molecule type" value="Genomic_DNA"/>
</dbReference>
<protein>
    <submittedName>
        <fullName evidence="2">Membrane protein</fullName>
    </submittedName>
</protein>
<dbReference type="AlphaFoldDB" id="A0A081PAA5"/>
<sequence length="243" mass="27406">MKKRSIVIPHEHGGWAMVSVPFLLGLFAGKPQLMHLPLFMGWLFLYLSSYPFLQSMKNKANRRHWIKWGTIYGLLAACCLVPSLFSHPALLYFGPLLLTLLSVNIWHTRHKSERALVNDLCAILLFSLGGAAAYLAGGGGWDRMMASVVLFSFLYFTSSVFFVKAIFRERENKRWIAYTRAYHVLLPLVLWAAGHPWMILAYAFSAARAFAFAGKPVRPWKAGIIEIVGAVLFVIFSAALIQR</sequence>
<proteinExistence type="predicted"/>
<keyword evidence="3" id="KW-1185">Reference proteome</keyword>
<dbReference type="Proteomes" id="UP000028123">
    <property type="component" value="Unassembled WGS sequence"/>
</dbReference>
<evidence type="ECO:0000313" key="2">
    <source>
        <dbReference type="EMBL" id="KEQ27628.1"/>
    </source>
</evidence>
<keyword evidence="1" id="KW-1133">Transmembrane helix</keyword>
<dbReference type="Pfam" id="PF14256">
    <property type="entry name" value="YwiC"/>
    <property type="match status" value="1"/>
</dbReference>
<organism evidence="2 3">
    <name type="scientific">Paenibacillus tyrfis</name>
    <dbReference type="NCBI Taxonomy" id="1501230"/>
    <lineage>
        <taxon>Bacteria</taxon>
        <taxon>Bacillati</taxon>
        <taxon>Bacillota</taxon>
        <taxon>Bacilli</taxon>
        <taxon>Bacillales</taxon>
        <taxon>Paenibacillaceae</taxon>
        <taxon>Paenibacillus</taxon>
    </lineage>
</organism>
<gene>
    <name evidence="2" type="ORF">ET33_13115</name>
</gene>
<evidence type="ECO:0000313" key="3">
    <source>
        <dbReference type="Proteomes" id="UP000028123"/>
    </source>
</evidence>
<comment type="caution">
    <text evidence="2">The sequence shown here is derived from an EMBL/GenBank/DDBJ whole genome shotgun (WGS) entry which is preliminary data.</text>
</comment>
<evidence type="ECO:0000256" key="1">
    <source>
        <dbReference type="SAM" id="Phobius"/>
    </source>
</evidence>
<name>A0A081PAA5_9BACL</name>
<feature type="transmembrane region" description="Helical" evidence="1">
    <location>
        <begin position="120"/>
        <end position="138"/>
    </location>
</feature>
<feature type="transmembrane region" description="Helical" evidence="1">
    <location>
        <begin position="184"/>
        <end position="204"/>
    </location>
</feature>
<feature type="transmembrane region" description="Helical" evidence="1">
    <location>
        <begin position="144"/>
        <end position="163"/>
    </location>
</feature>
<reference evidence="2 3" key="1">
    <citation type="submission" date="2014-06" db="EMBL/GenBank/DDBJ databases">
        <title>Draft genome sequence of Paenibacillus sp. MSt1.</title>
        <authorList>
            <person name="Aw Y.K."/>
            <person name="Ong K.S."/>
            <person name="Gan H.M."/>
            <person name="Lee S.M."/>
        </authorList>
    </citation>
    <scope>NUCLEOTIDE SEQUENCE [LARGE SCALE GENOMIC DNA]</scope>
    <source>
        <strain evidence="2 3">MSt1</strain>
    </source>
</reference>
<feature type="transmembrane region" description="Helical" evidence="1">
    <location>
        <begin position="65"/>
        <end position="85"/>
    </location>
</feature>
<feature type="transmembrane region" description="Helical" evidence="1">
    <location>
        <begin position="91"/>
        <end position="108"/>
    </location>
</feature>
<feature type="transmembrane region" description="Helical" evidence="1">
    <location>
        <begin position="35"/>
        <end position="53"/>
    </location>
</feature>
<dbReference type="RefSeq" id="WP_036675400.1">
    <property type="nucleotide sequence ID" value="NZ_JNVM01000002.1"/>
</dbReference>
<accession>A0A081PAA5</accession>
<dbReference type="InterPro" id="IPR025576">
    <property type="entry name" value="YwiC"/>
</dbReference>
<keyword evidence="1" id="KW-0472">Membrane</keyword>
<keyword evidence="1" id="KW-0812">Transmembrane</keyword>
<feature type="transmembrane region" description="Helical" evidence="1">
    <location>
        <begin position="224"/>
        <end position="241"/>
    </location>
</feature>
<feature type="transmembrane region" description="Helical" evidence="1">
    <location>
        <begin position="12"/>
        <end position="29"/>
    </location>
</feature>